<feature type="compositionally biased region" description="Basic and acidic residues" evidence="2">
    <location>
        <begin position="482"/>
        <end position="491"/>
    </location>
</feature>
<keyword evidence="1" id="KW-0175">Coiled coil</keyword>
<feature type="region of interest" description="Disordered" evidence="2">
    <location>
        <begin position="218"/>
        <end position="239"/>
    </location>
</feature>
<dbReference type="AlphaFoldDB" id="A0A7I4CIJ0"/>
<accession>A0A7I4CIJ0</accession>
<evidence type="ECO:0000313" key="4">
    <source>
        <dbReference type="Proteomes" id="UP000006727"/>
    </source>
</evidence>
<feature type="compositionally biased region" description="Basic and acidic residues" evidence="2">
    <location>
        <begin position="537"/>
        <end position="548"/>
    </location>
</feature>
<feature type="region of interest" description="Disordered" evidence="2">
    <location>
        <begin position="431"/>
        <end position="453"/>
    </location>
</feature>
<proteinExistence type="predicted"/>
<feature type="compositionally biased region" description="Basic and acidic residues" evidence="2">
    <location>
        <begin position="146"/>
        <end position="157"/>
    </location>
</feature>
<dbReference type="PANTHER" id="PTHR47871:SF2">
    <property type="entry name" value="OS03G0221300 PROTEIN"/>
    <property type="match status" value="1"/>
</dbReference>
<evidence type="ECO:0000256" key="1">
    <source>
        <dbReference type="SAM" id="Coils"/>
    </source>
</evidence>
<feature type="region of interest" description="Disordered" evidence="2">
    <location>
        <begin position="121"/>
        <end position="204"/>
    </location>
</feature>
<feature type="coiled-coil region" evidence="1">
    <location>
        <begin position="317"/>
        <end position="389"/>
    </location>
</feature>
<evidence type="ECO:0000313" key="3">
    <source>
        <dbReference type="EnsemblPlants" id="Pp3c23_20330V3.5"/>
    </source>
</evidence>
<protein>
    <submittedName>
        <fullName evidence="3">Uncharacterized protein</fullName>
    </submittedName>
</protein>
<name>A0A7I4CIJ0_PHYPA</name>
<dbReference type="EnsemblPlants" id="Pp3c23_20330V3.5">
    <property type="protein sequence ID" value="Pp3c23_20330V3.5"/>
    <property type="gene ID" value="Pp3c23_20330"/>
</dbReference>
<feature type="region of interest" description="Disordered" evidence="2">
    <location>
        <begin position="466"/>
        <end position="557"/>
    </location>
</feature>
<sequence>MKHREWSDFEDFGGGGSNANMHRKRRGARETSPDVLIAQPPIDNSYPQLPPGVPIARGLISESSFAPNSSHFRSDSRFPPGFDYRHSFHEVKMMFQESLKGSSGEGVWALPHIQESWEITSDRPFLPRKRSPPRDANITNSSSRISKGDKRGDRIEEPCGPSLSPRTLASADGPIAQDTSQGRAMQLLPTGKKNKTKKQSAENIQPACADPIVLPSSAEEARSLAPDSSSLGEPSSIPGVPLVSRSSIGGRPSILGEPPVSSSGAATTHKQVTVDISAEQATESCHKLRNKLNIAMQHRERFLKERERKFTQSLMKKQVLEEEMKEIADMQNDVMEEQRLLKEEEQRIRKEKEAIERASIDIAVQMTELKQLQMQIEEEKAAVLALKAELGVSERCSQERDHVETTVDTYLSAVKLKIDKSSVNLRVNSSCGPNISSEPGAIQSGMHNQEPGKAMVNSKLSPAVSHRNFKSAKAEPVTPEADAAHVDKTNNNDDSSDDDMDDVPLATRLSKQRVEKVREKRRSAEESNQHEFSNVESSKRRADVKREPLLLGGKSSSHDIHAKRNKVSIEVALQEDAPGLLEQLEERGLLEDMDVYEDLEMDDSLATESPGCGFGQLEGVIGKAWGSSSGLGKDLLPPKVQQGSGIMPRYCLACLLSLIEQTRLLRKRKWPVEWGWSRRLRAFLFVFEKHNRIVLERPEYGYATYFFELVQGLPVKWQVQRLIAVMSVATTGRAALLDNRQLVVGVDITQEEASILEDYGWSWGSGLGSLLNFCHRVVHDYNKGQDSADLGNEWKQKIGKLLMDGYDQGRMIVGSIPKKLPRNPGNHVLETDPSPGLNVKTELPWSSNNV</sequence>
<gene>
    <name evidence="3" type="primary">LOC112276193</name>
</gene>
<reference evidence="3" key="3">
    <citation type="submission" date="2020-12" db="UniProtKB">
        <authorList>
            <consortium name="EnsemblPlants"/>
        </authorList>
    </citation>
    <scope>IDENTIFICATION</scope>
</reference>
<organism evidence="3 4">
    <name type="scientific">Physcomitrium patens</name>
    <name type="common">Spreading-leaved earth moss</name>
    <name type="synonym">Physcomitrella patens</name>
    <dbReference type="NCBI Taxonomy" id="3218"/>
    <lineage>
        <taxon>Eukaryota</taxon>
        <taxon>Viridiplantae</taxon>
        <taxon>Streptophyta</taxon>
        <taxon>Embryophyta</taxon>
        <taxon>Bryophyta</taxon>
        <taxon>Bryophytina</taxon>
        <taxon>Bryopsida</taxon>
        <taxon>Funariidae</taxon>
        <taxon>Funariales</taxon>
        <taxon>Funariaceae</taxon>
        <taxon>Physcomitrium</taxon>
    </lineage>
</organism>
<dbReference type="EMBL" id="ABEU02000023">
    <property type="status" value="NOT_ANNOTATED_CDS"/>
    <property type="molecule type" value="Genomic_DNA"/>
</dbReference>
<dbReference type="Gramene" id="Pp3c23_20330V3.5">
    <property type="protein sequence ID" value="Pp3c23_20330V3.5"/>
    <property type="gene ID" value="Pp3c23_20330"/>
</dbReference>
<dbReference type="RefSeq" id="XP_024363063.1">
    <property type="nucleotide sequence ID" value="XM_024507295.2"/>
</dbReference>
<evidence type="ECO:0000256" key="2">
    <source>
        <dbReference type="SAM" id="MobiDB-lite"/>
    </source>
</evidence>
<dbReference type="InParanoid" id="A0A7I4CIJ0"/>
<feature type="region of interest" description="Disordered" evidence="2">
    <location>
        <begin position="1"/>
        <end position="32"/>
    </location>
</feature>
<reference evidence="3 4" key="2">
    <citation type="journal article" date="2018" name="Plant J.">
        <title>The Physcomitrella patens chromosome-scale assembly reveals moss genome structure and evolution.</title>
        <authorList>
            <person name="Lang D."/>
            <person name="Ullrich K.K."/>
            <person name="Murat F."/>
            <person name="Fuchs J."/>
            <person name="Jenkins J."/>
            <person name="Haas F.B."/>
            <person name="Piednoel M."/>
            <person name="Gundlach H."/>
            <person name="Van Bel M."/>
            <person name="Meyberg R."/>
            <person name="Vives C."/>
            <person name="Morata J."/>
            <person name="Symeonidi A."/>
            <person name="Hiss M."/>
            <person name="Muchero W."/>
            <person name="Kamisugi Y."/>
            <person name="Saleh O."/>
            <person name="Blanc G."/>
            <person name="Decker E.L."/>
            <person name="van Gessel N."/>
            <person name="Grimwood J."/>
            <person name="Hayes R.D."/>
            <person name="Graham S.W."/>
            <person name="Gunter L.E."/>
            <person name="McDaniel S.F."/>
            <person name="Hoernstein S.N.W."/>
            <person name="Larsson A."/>
            <person name="Li F.W."/>
            <person name="Perroud P.F."/>
            <person name="Phillips J."/>
            <person name="Ranjan P."/>
            <person name="Rokshar D.S."/>
            <person name="Rothfels C.J."/>
            <person name="Schneider L."/>
            <person name="Shu S."/>
            <person name="Stevenson D.W."/>
            <person name="Thummler F."/>
            <person name="Tillich M."/>
            <person name="Villarreal Aguilar J.C."/>
            <person name="Widiez T."/>
            <person name="Wong G.K."/>
            <person name="Wymore A."/>
            <person name="Zhang Y."/>
            <person name="Zimmer A.D."/>
            <person name="Quatrano R.S."/>
            <person name="Mayer K.F.X."/>
            <person name="Goodstein D."/>
            <person name="Casacuberta J.M."/>
            <person name="Vandepoele K."/>
            <person name="Reski R."/>
            <person name="Cuming A.C."/>
            <person name="Tuskan G.A."/>
            <person name="Maumus F."/>
            <person name="Salse J."/>
            <person name="Schmutz J."/>
            <person name="Rensing S.A."/>
        </authorList>
    </citation>
    <scope>NUCLEOTIDE SEQUENCE [LARGE SCALE GENOMIC DNA]</scope>
    <source>
        <strain evidence="3 4">cv. Gransden 2004</strain>
    </source>
</reference>
<keyword evidence="4" id="KW-1185">Reference proteome</keyword>
<dbReference type="GeneID" id="112276193"/>
<dbReference type="Proteomes" id="UP000006727">
    <property type="component" value="Chromosome 23"/>
</dbReference>
<reference evidence="3 4" key="1">
    <citation type="journal article" date="2008" name="Science">
        <title>The Physcomitrella genome reveals evolutionary insights into the conquest of land by plants.</title>
        <authorList>
            <person name="Rensing S."/>
            <person name="Lang D."/>
            <person name="Zimmer A."/>
            <person name="Terry A."/>
            <person name="Salamov A."/>
            <person name="Shapiro H."/>
            <person name="Nishiyama T."/>
            <person name="Perroud P.-F."/>
            <person name="Lindquist E."/>
            <person name="Kamisugi Y."/>
            <person name="Tanahashi T."/>
            <person name="Sakakibara K."/>
            <person name="Fujita T."/>
            <person name="Oishi K."/>
            <person name="Shin-I T."/>
            <person name="Kuroki Y."/>
            <person name="Toyoda A."/>
            <person name="Suzuki Y."/>
            <person name="Hashimoto A."/>
            <person name="Yamaguchi K."/>
            <person name="Sugano A."/>
            <person name="Kohara Y."/>
            <person name="Fujiyama A."/>
            <person name="Anterola A."/>
            <person name="Aoki S."/>
            <person name="Ashton N."/>
            <person name="Barbazuk W.B."/>
            <person name="Barker E."/>
            <person name="Bennetzen J."/>
            <person name="Bezanilla M."/>
            <person name="Blankenship R."/>
            <person name="Cho S.H."/>
            <person name="Dutcher S."/>
            <person name="Estelle M."/>
            <person name="Fawcett J.A."/>
            <person name="Gundlach H."/>
            <person name="Hanada K."/>
            <person name="Heyl A."/>
            <person name="Hicks K.A."/>
            <person name="Hugh J."/>
            <person name="Lohr M."/>
            <person name="Mayer K."/>
            <person name="Melkozernov A."/>
            <person name="Murata T."/>
            <person name="Nelson D."/>
            <person name="Pils B."/>
            <person name="Prigge M."/>
            <person name="Reiss B."/>
            <person name="Renner T."/>
            <person name="Rombauts S."/>
            <person name="Rushton P."/>
            <person name="Sanderfoot A."/>
            <person name="Schween G."/>
            <person name="Shiu S.-H."/>
            <person name="Stueber K."/>
            <person name="Theodoulou F.L."/>
            <person name="Tu H."/>
            <person name="Van de Peer Y."/>
            <person name="Verrier P.J."/>
            <person name="Waters E."/>
            <person name="Wood A."/>
            <person name="Yang L."/>
            <person name="Cove D."/>
            <person name="Cuming A."/>
            <person name="Hasebe M."/>
            <person name="Lucas S."/>
            <person name="Mishler D.B."/>
            <person name="Reski R."/>
            <person name="Grigoriev I."/>
            <person name="Quatrano R.S."/>
            <person name="Boore J.L."/>
        </authorList>
    </citation>
    <scope>NUCLEOTIDE SEQUENCE [LARGE SCALE GENOMIC DNA]</scope>
    <source>
        <strain evidence="3 4">cv. Gransden 2004</strain>
    </source>
</reference>
<dbReference type="PANTHER" id="PTHR47871">
    <property type="entry name" value="NAC DOMAIN-CONTAINING PROTEIN 8"/>
    <property type="match status" value="1"/>
</dbReference>
<feature type="compositionally biased region" description="Basic and acidic residues" evidence="2">
    <location>
        <begin position="512"/>
        <end position="529"/>
    </location>
</feature>